<evidence type="ECO:0000256" key="2">
    <source>
        <dbReference type="SAM" id="SignalP"/>
    </source>
</evidence>
<evidence type="ECO:0008006" key="5">
    <source>
        <dbReference type="Google" id="ProtNLM"/>
    </source>
</evidence>
<evidence type="ECO:0000313" key="3">
    <source>
        <dbReference type="EMBL" id="MBM9619192.1"/>
    </source>
</evidence>
<evidence type="ECO:0000313" key="4">
    <source>
        <dbReference type="Proteomes" id="UP000664109"/>
    </source>
</evidence>
<proteinExistence type="predicted"/>
<gene>
    <name evidence="3" type="ORF">JE024_10730</name>
</gene>
<organism evidence="3 4">
    <name type="scientific">Streptomyces zhihengii</name>
    <dbReference type="NCBI Taxonomy" id="1818004"/>
    <lineage>
        <taxon>Bacteria</taxon>
        <taxon>Bacillati</taxon>
        <taxon>Actinomycetota</taxon>
        <taxon>Actinomycetes</taxon>
        <taxon>Kitasatosporales</taxon>
        <taxon>Streptomycetaceae</taxon>
        <taxon>Streptomyces</taxon>
    </lineage>
</organism>
<comment type="caution">
    <text evidence="3">The sequence shown here is derived from an EMBL/GenBank/DDBJ whole genome shotgun (WGS) entry which is preliminary data.</text>
</comment>
<keyword evidence="4" id="KW-1185">Reference proteome</keyword>
<keyword evidence="2" id="KW-0732">Signal</keyword>
<feature type="region of interest" description="Disordered" evidence="1">
    <location>
        <begin position="45"/>
        <end position="67"/>
    </location>
</feature>
<evidence type="ECO:0000256" key="1">
    <source>
        <dbReference type="SAM" id="MobiDB-lite"/>
    </source>
</evidence>
<dbReference type="EMBL" id="JAFEJA010000001">
    <property type="protein sequence ID" value="MBM9619192.1"/>
    <property type="molecule type" value="Genomic_DNA"/>
</dbReference>
<reference evidence="3 4" key="1">
    <citation type="journal article" date="2016" name="Arch. Microbiol.">
        <title>Streptomyces zhihengii sp. nov., isolated from rhizospheric soil of Psammosilene tunicoides.</title>
        <authorList>
            <person name="Huang M.J."/>
            <person name="Fei J.J."/>
            <person name="Salam N."/>
            <person name="Kim C.J."/>
            <person name="Hozzein W.N."/>
            <person name="Xiao M."/>
            <person name="Huang H.Q."/>
            <person name="Li W.J."/>
        </authorList>
    </citation>
    <scope>NUCLEOTIDE SEQUENCE [LARGE SCALE GENOMIC DNA]</scope>
    <source>
        <strain evidence="3 4">YIM T102</strain>
    </source>
</reference>
<sequence length="93" mass="9221">MITAQRVLAAVALAAGATALAAPAASAAHSDAGALSVTHELDSLATSSVAPEHREQLPTPTQQLNGLNRLAGIPHDLDPLTGQLAPVTGLLGS</sequence>
<feature type="chain" id="PRO_5045836181" description="Secreted protein" evidence="2">
    <location>
        <begin position="28"/>
        <end position="93"/>
    </location>
</feature>
<accession>A0ABS2UNR7</accession>
<feature type="signal peptide" evidence="2">
    <location>
        <begin position="1"/>
        <end position="27"/>
    </location>
</feature>
<name>A0ABS2UNR7_9ACTN</name>
<dbReference type="RefSeq" id="WP_205373363.1">
    <property type="nucleotide sequence ID" value="NZ_JAFEJA010000001.1"/>
</dbReference>
<dbReference type="Proteomes" id="UP000664109">
    <property type="component" value="Unassembled WGS sequence"/>
</dbReference>
<protein>
    <recommendedName>
        <fullName evidence="5">Secreted protein</fullName>
    </recommendedName>
</protein>